<comment type="caution">
    <text evidence="2">The sequence shown here is derived from an EMBL/GenBank/DDBJ whole genome shotgun (WGS) entry which is preliminary data.</text>
</comment>
<proteinExistence type="predicted"/>
<name>A0A9P6HQY6_9AGAM</name>
<keyword evidence="3" id="KW-1185">Reference proteome</keyword>
<evidence type="ECO:0000256" key="1">
    <source>
        <dbReference type="SAM" id="MobiDB-lite"/>
    </source>
</evidence>
<evidence type="ECO:0000313" key="2">
    <source>
        <dbReference type="EMBL" id="KAF9792910.1"/>
    </source>
</evidence>
<dbReference type="AlphaFoldDB" id="A0A9P6HQY6"/>
<dbReference type="Proteomes" id="UP000736335">
    <property type="component" value="Unassembled WGS sequence"/>
</dbReference>
<sequence>MKALRGIVGSRPSATPEPQPSTSAIFPTLRKLDLPMDQSHESPLLTLNLSAPSFLDAVVKDEFSDSPLYIIETHRDRTSIFRCETENIASVIKVQWPSRSKIISANAIALSGISIQMHGGRWKPAEEFMKFGSLFTYVSSLPLRIYLTVSISS</sequence>
<evidence type="ECO:0000313" key="3">
    <source>
        <dbReference type="Proteomes" id="UP000736335"/>
    </source>
</evidence>
<feature type="region of interest" description="Disordered" evidence="1">
    <location>
        <begin position="1"/>
        <end position="22"/>
    </location>
</feature>
<reference evidence="2" key="2">
    <citation type="submission" date="2020-11" db="EMBL/GenBank/DDBJ databases">
        <authorList>
            <consortium name="DOE Joint Genome Institute"/>
            <person name="Kuo A."/>
            <person name="Miyauchi S."/>
            <person name="Kiss E."/>
            <person name="Drula E."/>
            <person name="Kohler A."/>
            <person name="Sanchez-Garcia M."/>
            <person name="Andreopoulos B."/>
            <person name="Barry K.W."/>
            <person name="Bonito G."/>
            <person name="Buee M."/>
            <person name="Carver A."/>
            <person name="Chen C."/>
            <person name="Cichocki N."/>
            <person name="Clum A."/>
            <person name="Culley D."/>
            <person name="Crous P.W."/>
            <person name="Fauchery L."/>
            <person name="Girlanda M."/>
            <person name="Hayes R."/>
            <person name="Keri Z."/>
            <person name="Labutti K."/>
            <person name="Lipzen A."/>
            <person name="Lombard V."/>
            <person name="Magnuson J."/>
            <person name="Maillard F."/>
            <person name="Morin E."/>
            <person name="Murat C."/>
            <person name="Nolan M."/>
            <person name="Ohm R."/>
            <person name="Pangilinan J."/>
            <person name="Pereira M."/>
            <person name="Perotto S."/>
            <person name="Peter M."/>
            <person name="Riley R."/>
            <person name="Sitrit Y."/>
            <person name="Stielow B."/>
            <person name="Szollosi G."/>
            <person name="Zifcakova L."/>
            <person name="Stursova M."/>
            <person name="Spatafora J.W."/>
            <person name="Tedersoo L."/>
            <person name="Vaario L.-M."/>
            <person name="Yamada A."/>
            <person name="Yan M."/>
            <person name="Wang P."/>
            <person name="Xu J."/>
            <person name="Bruns T."/>
            <person name="Baldrian P."/>
            <person name="Vilgalys R."/>
            <person name="Henrissat B."/>
            <person name="Grigoriev I.V."/>
            <person name="Hibbett D."/>
            <person name="Nagy L.G."/>
            <person name="Martin F.M."/>
        </authorList>
    </citation>
    <scope>NUCLEOTIDE SEQUENCE</scope>
    <source>
        <strain evidence="2">UH-Tt-Lm1</strain>
    </source>
</reference>
<dbReference type="OrthoDB" id="3270497at2759"/>
<gene>
    <name evidence="2" type="ORF">BJ322DRAFT_85478</name>
</gene>
<organism evidence="2 3">
    <name type="scientific">Thelephora terrestris</name>
    <dbReference type="NCBI Taxonomy" id="56493"/>
    <lineage>
        <taxon>Eukaryota</taxon>
        <taxon>Fungi</taxon>
        <taxon>Dikarya</taxon>
        <taxon>Basidiomycota</taxon>
        <taxon>Agaricomycotina</taxon>
        <taxon>Agaricomycetes</taxon>
        <taxon>Thelephorales</taxon>
        <taxon>Thelephoraceae</taxon>
        <taxon>Thelephora</taxon>
    </lineage>
</organism>
<reference evidence="2" key="1">
    <citation type="journal article" date="2020" name="Nat. Commun.">
        <title>Large-scale genome sequencing of mycorrhizal fungi provides insights into the early evolution of symbiotic traits.</title>
        <authorList>
            <person name="Miyauchi S."/>
            <person name="Kiss E."/>
            <person name="Kuo A."/>
            <person name="Drula E."/>
            <person name="Kohler A."/>
            <person name="Sanchez-Garcia M."/>
            <person name="Morin E."/>
            <person name="Andreopoulos B."/>
            <person name="Barry K.W."/>
            <person name="Bonito G."/>
            <person name="Buee M."/>
            <person name="Carver A."/>
            <person name="Chen C."/>
            <person name="Cichocki N."/>
            <person name="Clum A."/>
            <person name="Culley D."/>
            <person name="Crous P.W."/>
            <person name="Fauchery L."/>
            <person name="Girlanda M."/>
            <person name="Hayes R.D."/>
            <person name="Keri Z."/>
            <person name="LaButti K."/>
            <person name="Lipzen A."/>
            <person name="Lombard V."/>
            <person name="Magnuson J."/>
            <person name="Maillard F."/>
            <person name="Murat C."/>
            <person name="Nolan M."/>
            <person name="Ohm R.A."/>
            <person name="Pangilinan J."/>
            <person name="Pereira M.F."/>
            <person name="Perotto S."/>
            <person name="Peter M."/>
            <person name="Pfister S."/>
            <person name="Riley R."/>
            <person name="Sitrit Y."/>
            <person name="Stielow J.B."/>
            <person name="Szollosi G."/>
            <person name="Zifcakova L."/>
            <person name="Stursova M."/>
            <person name="Spatafora J.W."/>
            <person name="Tedersoo L."/>
            <person name="Vaario L.M."/>
            <person name="Yamada A."/>
            <person name="Yan M."/>
            <person name="Wang P."/>
            <person name="Xu J."/>
            <person name="Bruns T."/>
            <person name="Baldrian P."/>
            <person name="Vilgalys R."/>
            <person name="Dunand C."/>
            <person name="Henrissat B."/>
            <person name="Grigoriev I.V."/>
            <person name="Hibbett D."/>
            <person name="Nagy L.G."/>
            <person name="Martin F.M."/>
        </authorList>
    </citation>
    <scope>NUCLEOTIDE SEQUENCE</scope>
    <source>
        <strain evidence="2">UH-Tt-Lm1</strain>
    </source>
</reference>
<protein>
    <submittedName>
        <fullName evidence="2">Uncharacterized protein</fullName>
    </submittedName>
</protein>
<accession>A0A9P6HQY6</accession>
<dbReference type="EMBL" id="WIUZ02000001">
    <property type="protein sequence ID" value="KAF9792910.1"/>
    <property type="molecule type" value="Genomic_DNA"/>
</dbReference>